<name>A0ABR7D687_9BACT</name>
<proteinExistence type="inferred from homology"/>
<dbReference type="PROSITE" id="PS52016">
    <property type="entry name" value="TONB_DEPENDENT_REC_3"/>
    <property type="match status" value="1"/>
</dbReference>
<comment type="similarity">
    <text evidence="7">Belongs to the TonB-dependent receptor family.</text>
</comment>
<keyword evidence="3 7" id="KW-1134">Transmembrane beta strand</keyword>
<comment type="caution">
    <text evidence="9">The sequence shown here is derived from an EMBL/GenBank/DDBJ whole genome shotgun (WGS) entry which is preliminary data.</text>
</comment>
<dbReference type="EMBL" id="JACOOH010000011">
    <property type="protein sequence ID" value="MBC5623477.1"/>
    <property type="molecule type" value="Genomic_DNA"/>
</dbReference>
<keyword evidence="4 7" id="KW-0812">Transmembrane</keyword>
<dbReference type="Gene3D" id="2.40.170.20">
    <property type="entry name" value="TonB-dependent receptor, beta-barrel domain"/>
    <property type="match status" value="1"/>
</dbReference>
<keyword evidence="10" id="KW-1185">Reference proteome</keyword>
<organism evidence="9 10">
    <name type="scientific">Butyricimonas hominis</name>
    <dbReference type="NCBI Taxonomy" id="2763032"/>
    <lineage>
        <taxon>Bacteria</taxon>
        <taxon>Pseudomonadati</taxon>
        <taxon>Bacteroidota</taxon>
        <taxon>Bacteroidia</taxon>
        <taxon>Bacteroidales</taxon>
        <taxon>Odoribacteraceae</taxon>
        <taxon>Butyricimonas</taxon>
    </lineage>
</organism>
<evidence type="ECO:0000313" key="9">
    <source>
        <dbReference type="EMBL" id="MBC5623477.1"/>
    </source>
</evidence>
<dbReference type="InterPro" id="IPR039426">
    <property type="entry name" value="TonB-dep_rcpt-like"/>
</dbReference>
<evidence type="ECO:0000256" key="4">
    <source>
        <dbReference type="ARBA" id="ARBA00022692"/>
    </source>
</evidence>
<evidence type="ECO:0000256" key="3">
    <source>
        <dbReference type="ARBA" id="ARBA00022452"/>
    </source>
</evidence>
<dbReference type="Proteomes" id="UP000646484">
    <property type="component" value="Unassembled WGS sequence"/>
</dbReference>
<dbReference type="Pfam" id="PF07715">
    <property type="entry name" value="Plug"/>
    <property type="match status" value="1"/>
</dbReference>
<keyword evidence="6 7" id="KW-0998">Cell outer membrane</keyword>
<dbReference type="InterPro" id="IPR036942">
    <property type="entry name" value="Beta-barrel_TonB_sf"/>
</dbReference>
<dbReference type="InterPro" id="IPR023997">
    <property type="entry name" value="TonB-dep_OMP_SusC/RagA_CS"/>
</dbReference>
<dbReference type="InterPro" id="IPR037066">
    <property type="entry name" value="Plug_dom_sf"/>
</dbReference>
<dbReference type="InterPro" id="IPR023996">
    <property type="entry name" value="TonB-dep_OMP_SusC/RagA"/>
</dbReference>
<evidence type="ECO:0000256" key="1">
    <source>
        <dbReference type="ARBA" id="ARBA00004571"/>
    </source>
</evidence>
<evidence type="ECO:0000256" key="5">
    <source>
        <dbReference type="ARBA" id="ARBA00023136"/>
    </source>
</evidence>
<evidence type="ECO:0000259" key="8">
    <source>
        <dbReference type="SMART" id="SM00965"/>
    </source>
</evidence>
<keyword evidence="5 7" id="KW-0472">Membrane</keyword>
<dbReference type="NCBIfam" id="TIGR04056">
    <property type="entry name" value="OMP_RagA_SusC"/>
    <property type="match status" value="1"/>
</dbReference>
<dbReference type="Gene3D" id="2.60.40.1120">
    <property type="entry name" value="Carboxypeptidase-like, regulatory domain"/>
    <property type="match status" value="1"/>
</dbReference>
<dbReference type="Gene3D" id="2.170.130.10">
    <property type="entry name" value="TonB-dependent receptor, plug domain"/>
    <property type="match status" value="1"/>
</dbReference>
<accession>A0ABR7D687</accession>
<dbReference type="SUPFAM" id="SSF49464">
    <property type="entry name" value="Carboxypeptidase regulatory domain-like"/>
    <property type="match status" value="1"/>
</dbReference>
<dbReference type="InterPro" id="IPR008969">
    <property type="entry name" value="CarboxyPept-like_regulatory"/>
</dbReference>
<gene>
    <name evidence="9" type="ORF">H8S64_20480</name>
</gene>
<evidence type="ECO:0000313" key="10">
    <source>
        <dbReference type="Proteomes" id="UP000646484"/>
    </source>
</evidence>
<protein>
    <submittedName>
        <fullName evidence="9">SusC/RagA family TonB-linked outer membrane protein</fullName>
    </submittedName>
</protein>
<dbReference type="InterPro" id="IPR011662">
    <property type="entry name" value="Secretin/TonB_short_N"/>
</dbReference>
<reference evidence="9 10" key="1">
    <citation type="submission" date="2020-08" db="EMBL/GenBank/DDBJ databases">
        <title>Genome public.</title>
        <authorList>
            <person name="Liu C."/>
            <person name="Sun Q."/>
        </authorList>
    </citation>
    <scope>NUCLEOTIDE SEQUENCE [LARGE SCALE GENOMIC DNA]</scope>
    <source>
        <strain evidence="9 10">NSJ-56</strain>
    </source>
</reference>
<feature type="domain" description="Secretin/TonB short N-terminal" evidence="8">
    <location>
        <begin position="41"/>
        <end position="92"/>
    </location>
</feature>
<dbReference type="SMART" id="SM00965">
    <property type="entry name" value="STN"/>
    <property type="match status" value="1"/>
</dbReference>
<dbReference type="InterPro" id="IPR012910">
    <property type="entry name" value="Plug_dom"/>
</dbReference>
<comment type="subcellular location">
    <subcellularLocation>
        <location evidence="1 7">Cell outer membrane</location>
        <topology evidence="1 7">Multi-pass membrane protein</topology>
    </subcellularLocation>
</comment>
<dbReference type="SUPFAM" id="SSF56935">
    <property type="entry name" value="Porins"/>
    <property type="match status" value="1"/>
</dbReference>
<evidence type="ECO:0000256" key="6">
    <source>
        <dbReference type="ARBA" id="ARBA00023237"/>
    </source>
</evidence>
<keyword evidence="2 7" id="KW-0813">Transport</keyword>
<evidence type="ECO:0000256" key="2">
    <source>
        <dbReference type="ARBA" id="ARBA00022448"/>
    </source>
</evidence>
<dbReference type="Pfam" id="PF13715">
    <property type="entry name" value="CarbopepD_reg_2"/>
    <property type="match status" value="1"/>
</dbReference>
<evidence type="ECO:0000256" key="7">
    <source>
        <dbReference type="PROSITE-ProRule" id="PRU01360"/>
    </source>
</evidence>
<sequence>MIGFTFSLSASSFAQQERVSLDMKNVTVKMLFDEIQRQTDLHFLFNTEQTNQLGRLSIKVESETVESVLKRIFEGTDLVYNFRGNIIVVKREVKGADDEQKKSIRIVGRVTDEKKLPLPGVTVLVKGLTLGTVTNVEGRYVLNLPAMEKFTLLFSFVGMENREVAYTGKDTINVVMKESEVALDEVVVVSTGYQTIDKRKLTSAVTSIKAEDIIVPGLNSIDQMLEGHVPGMIFMQNSGQVGAVPRLRIRGTSTILGNQEPVWVVDGIIQQDPVDIDPSQINDLDFVNLLGNAISGLNPEDIEQIDVLKDASATAIYGARAANGVIVITTKKGKEGPPAINYSVAGTFTRRPHYGDKSVNMMNSRERIALSRELVEKGITYNTIDSWVGYEGALRDYWNDRIDFNQFQKEVGRYESMNTDWLDLLLQNSWSHRHTLGISGGSSSLKYYASLGYNDSQGTTKGEGMKNYTTSVNLTANLNNVTLRFGMNGNVSDRSYTPSEVNVLGYAYNTSRALPAFNEDGSLWYYKRRGNSAGSSIDWCPYSIINEMNNSSYDSNTKSMSVNATVDWRMIEPLKLGLTFAYSTSSTDVDTWYGQESFYVRKLRRTDSLLKDPDKDEDRVNECPVGGELRKENTDNEAWTLRAQLDFNKYLDTESNHQIVATLGAEASSSHYTGSSKTYRGYIPERGLLVAEIDLVYYQAFRKWTQSSEARGVFSDSKTNLISGYASLSYDYKSLYMFNANMRFDTSNKFGTKANDKITPIWSVSGRWNIKDDLFKEVNWLGSLSLRASFGYQGNMLESESSKLVIRKGDMNSTLGEYASYVYRFPNPMLKWEKTASTNVQLDFDLFKGRFSASVSYYYKKTNDTFLTKTISRVNGREDYVLNKGTLENKGFEFSLRVIPVNTFSAENPNGFRWIFDPQLGQVLNQLTKGRKVKDKSMHDRYTYANYLNGTAQIVGRPLNTFYSYKFKGLDPADGCPMFYDVDRYDYDDEGNVVLDREALYDSMERDEVFTTVLEHSGTRVPVIQGGLNNSFTYRRFTLSFNLAYSLGSKVRLLKMYPDLESTYGTIAPQPAANARKEFMNRWRYPGDERNTTIPGIVSGERFGQTMGMWCVEKPYNFGKNLWNMWDNSNIRVVSGDYLKMQSLSLRYNVPEAFARKMYMKSAYIGFSCTNLFMICDKKLKGQDPAVQSGSAPSINMSLCPTFSMNLNVTF</sequence>
<dbReference type="Pfam" id="PF07660">
    <property type="entry name" value="STN"/>
    <property type="match status" value="1"/>
</dbReference>
<dbReference type="NCBIfam" id="TIGR04057">
    <property type="entry name" value="SusC_RagA_signa"/>
    <property type="match status" value="1"/>
</dbReference>